<dbReference type="SUPFAM" id="SSF51569">
    <property type="entry name" value="Aldolase"/>
    <property type="match status" value="1"/>
</dbReference>
<dbReference type="RefSeq" id="WP_168881650.1">
    <property type="nucleotide sequence ID" value="NZ_JABAIL010000002.1"/>
</dbReference>
<accession>A0A7X8SIL3</accession>
<dbReference type="InterPro" id="IPR013785">
    <property type="entry name" value="Aldolase_TIM"/>
</dbReference>
<reference evidence="1 2" key="1">
    <citation type="submission" date="2020-04" db="EMBL/GenBank/DDBJ databases">
        <title>Flammeovirga sp. SR4, a novel species isolated from seawater.</title>
        <authorList>
            <person name="Wang X."/>
        </authorList>
    </citation>
    <scope>NUCLEOTIDE SEQUENCE [LARGE SCALE GENOMIC DNA]</scope>
    <source>
        <strain evidence="1 2">SR4</strain>
    </source>
</reference>
<dbReference type="AlphaFoldDB" id="A0A7X8SIL3"/>
<organism evidence="1 2">
    <name type="scientific">Flammeovirga agarivorans</name>
    <dbReference type="NCBI Taxonomy" id="2726742"/>
    <lineage>
        <taxon>Bacteria</taxon>
        <taxon>Pseudomonadati</taxon>
        <taxon>Bacteroidota</taxon>
        <taxon>Cytophagia</taxon>
        <taxon>Cytophagales</taxon>
        <taxon>Flammeovirgaceae</taxon>
        <taxon>Flammeovirga</taxon>
    </lineage>
</organism>
<evidence type="ECO:0008006" key="3">
    <source>
        <dbReference type="Google" id="ProtNLM"/>
    </source>
</evidence>
<gene>
    <name evidence="1" type="ORF">HGP29_06980</name>
</gene>
<keyword evidence="2" id="KW-1185">Reference proteome</keyword>
<sequence length="202" mass="23226">MEYKHIICDLDNPYQSEDAVNKVIDLCLQHPFKGVHVPNYWAKKVIRDLKEKDITVISSIGEASGNDLTQIKLFALKELLKLGVEEVSVTINLSALRTNSTWCKIEFLQLTQTAHEKETLITLRLPKTEINQDEIQKIIQVVNHAGVDSILISEQNLHHLEMVQKEISDLVEIQVECNNQQLLQKLLQQNIKVFWQSYVNLS</sequence>
<dbReference type="CDD" id="cd00945">
    <property type="entry name" value="Aldolase_Class_I"/>
    <property type="match status" value="1"/>
</dbReference>
<proteinExistence type="predicted"/>
<comment type="caution">
    <text evidence="1">The sequence shown here is derived from an EMBL/GenBank/DDBJ whole genome shotgun (WGS) entry which is preliminary data.</text>
</comment>
<evidence type="ECO:0000313" key="1">
    <source>
        <dbReference type="EMBL" id="NLR90943.1"/>
    </source>
</evidence>
<protein>
    <recommendedName>
        <fullName evidence="3">Deoxyribose-phosphate aldolase</fullName>
    </recommendedName>
</protein>
<evidence type="ECO:0000313" key="2">
    <source>
        <dbReference type="Proteomes" id="UP000585050"/>
    </source>
</evidence>
<dbReference type="Proteomes" id="UP000585050">
    <property type="component" value="Unassembled WGS sequence"/>
</dbReference>
<name>A0A7X8SIL3_9BACT</name>
<dbReference type="EMBL" id="JABAIL010000002">
    <property type="protein sequence ID" value="NLR90943.1"/>
    <property type="molecule type" value="Genomic_DNA"/>
</dbReference>
<dbReference type="Gene3D" id="3.20.20.70">
    <property type="entry name" value="Aldolase class I"/>
    <property type="match status" value="1"/>
</dbReference>